<accession>A0A5C1AIL2</accession>
<gene>
    <name evidence="10" type="ORF">PX52LOC_04512</name>
</gene>
<dbReference type="SUPFAM" id="SSF52317">
    <property type="entry name" value="Class I glutamine amidotransferase-like"/>
    <property type="match status" value="1"/>
</dbReference>
<organism evidence="10 11">
    <name type="scientific">Limnoglobus roseus</name>
    <dbReference type="NCBI Taxonomy" id="2598579"/>
    <lineage>
        <taxon>Bacteria</taxon>
        <taxon>Pseudomonadati</taxon>
        <taxon>Planctomycetota</taxon>
        <taxon>Planctomycetia</taxon>
        <taxon>Gemmatales</taxon>
        <taxon>Gemmataceae</taxon>
        <taxon>Limnoglobus</taxon>
    </lineage>
</organism>
<name>A0A5C1AIL2_9BACT</name>
<dbReference type="CDD" id="cd03145">
    <property type="entry name" value="GAT1_cyanophycinase"/>
    <property type="match status" value="1"/>
</dbReference>
<evidence type="ECO:0000256" key="4">
    <source>
        <dbReference type="ARBA" id="ARBA00013115"/>
    </source>
</evidence>
<keyword evidence="7" id="KW-0378">Hydrolase</keyword>
<dbReference type="GO" id="GO:0006508">
    <property type="term" value="P:proteolysis"/>
    <property type="evidence" value="ECO:0007669"/>
    <property type="project" value="UniProtKB-KW"/>
</dbReference>
<evidence type="ECO:0000256" key="9">
    <source>
        <dbReference type="SAM" id="SignalP"/>
    </source>
</evidence>
<dbReference type="GO" id="GO:0008241">
    <property type="term" value="F:peptidyl-dipeptidase activity"/>
    <property type="evidence" value="ECO:0007669"/>
    <property type="project" value="UniProtKB-EC"/>
</dbReference>
<feature type="signal peptide" evidence="9">
    <location>
        <begin position="1"/>
        <end position="22"/>
    </location>
</feature>
<dbReference type="GO" id="GO:0008236">
    <property type="term" value="F:serine-type peptidase activity"/>
    <property type="evidence" value="ECO:0007669"/>
    <property type="project" value="UniProtKB-KW"/>
</dbReference>
<evidence type="ECO:0000256" key="6">
    <source>
        <dbReference type="ARBA" id="ARBA00022670"/>
    </source>
</evidence>
<dbReference type="Pfam" id="PF03575">
    <property type="entry name" value="Peptidase_S51"/>
    <property type="match status" value="1"/>
</dbReference>
<evidence type="ECO:0000256" key="1">
    <source>
        <dbReference type="ARBA" id="ARBA00001092"/>
    </source>
</evidence>
<dbReference type="Gene3D" id="3.40.50.880">
    <property type="match status" value="1"/>
</dbReference>
<sequence>MYPYRIAFALALSLAWWPTVRSADPAGALVIVGGGKFPTAVRAEFFKLAGGPGKARIVVIPTASETADDPKATEASLKGWRDLKPAAVQVVHTRERKAADDPAFTAPLRDATAVWFGGGDQNKIIAAYRGTLVEKELRKVLDRGGVIGGTSAGAAIMSGLMIQGGTAEARTGPGFGFVPGVVVDQHFVARDRIGRLRGVLGKNPTLVGLGVDEATAAVVRGDTVTVLGDGTVTAIAARSAAAAGEEKVYKAGEKIDLAALRPVTPAKSR</sequence>
<protein>
    <recommendedName>
        <fullName evidence="5">Cyanophycinase</fullName>
        <ecNumber evidence="4">3.4.15.6</ecNumber>
    </recommendedName>
</protein>
<feature type="chain" id="PRO_5023116649" description="Cyanophycinase" evidence="9">
    <location>
        <begin position="23"/>
        <end position="269"/>
    </location>
</feature>
<dbReference type="PANTHER" id="PTHR36175:SF1">
    <property type="entry name" value="CYANOPHYCINASE"/>
    <property type="match status" value="1"/>
</dbReference>
<keyword evidence="8" id="KW-0720">Serine protease</keyword>
<dbReference type="AlphaFoldDB" id="A0A5C1AIL2"/>
<dbReference type="PANTHER" id="PTHR36175">
    <property type="entry name" value="CYANOPHYCINASE"/>
    <property type="match status" value="1"/>
</dbReference>
<evidence type="ECO:0000313" key="10">
    <source>
        <dbReference type="EMBL" id="QEL17522.1"/>
    </source>
</evidence>
<evidence type="ECO:0000256" key="8">
    <source>
        <dbReference type="ARBA" id="ARBA00022825"/>
    </source>
</evidence>
<evidence type="ECO:0000256" key="5">
    <source>
        <dbReference type="ARBA" id="ARBA00015719"/>
    </source>
</evidence>
<evidence type="ECO:0000256" key="7">
    <source>
        <dbReference type="ARBA" id="ARBA00022801"/>
    </source>
</evidence>
<dbReference type="EC" id="3.4.15.6" evidence="4"/>
<evidence type="ECO:0000256" key="3">
    <source>
        <dbReference type="ARBA" id="ARBA00006534"/>
    </source>
</evidence>
<comment type="function">
    <text evidence="2">Exopeptidase that catalyzes the hydrolytic cleavage of multi-L-arginyl-poly-L-aspartic acid (cyanophycin; a water-insoluble reserve polymer) into aspartate-arginine dipeptides.</text>
</comment>
<dbReference type="InterPro" id="IPR005320">
    <property type="entry name" value="Peptidase_S51"/>
</dbReference>
<evidence type="ECO:0000256" key="2">
    <source>
        <dbReference type="ARBA" id="ARBA00002039"/>
    </source>
</evidence>
<keyword evidence="9" id="KW-0732">Signal</keyword>
<proteinExistence type="inferred from homology"/>
<comment type="catalytic activity">
    <reaction evidence="1">
        <text>[L-4-(L-arginin-2-N-yl)aspartate](n) + H2O = [L-4-(L-arginin-2-N-yl)aspartate](n-1) + L-4-(L-arginin-2-N-yl)aspartate</text>
        <dbReference type="Rhea" id="RHEA:12845"/>
        <dbReference type="Rhea" id="RHEA-COMP:13728"/>
        <dbReference type="Rhea" id="RHEA-COMP:13734"/>
        <dbReference type="ChEBI" id="CHEBI:15377"/>
        <dbReference type="ChEBI" id="CHEBI:137986"/>
        <dbReference type="ChEBI" id="CHEBI:137991"/>
        <dbReference type="EC" id="3.4.15.6"/>
    </reaction>
</comment>
<dbReference type="InterPro" id="IPR029062">
    <property type="entry name" value="Class_I_gatase-like"/>
</dbReference>
<dbReference type="InterPro" id="IPR011811">
    <property type="entry name" value="Peptidase_S51_cyanophycinase"/>
</dbReference>
<comment type="similarity">
    <text evidence="3">Belongs to the peptidase S51 family.</text>
</comment>
<dbReference type="NCBIfam" id="TIGR02069">
    <property type="entry name" value="cyanophycinase"/>
    <property type="match status" value="1"/>
</dbReference>
<keyword evidence="6" id="KW-0645">Protease</keyword>
<dbReference type="Proteomes" id="UP000324974">
    <property type="component" value="Chromosome"/>
</dbReference>
<dbReference type="EMBL" id="CP042425">
    <property type="protein sequence ID" value="QEL17522.1"/>
    <property type="molecule type" value="Genomic_DNA"/>
</dbReference>
<evidence type="ECO:0000313" key="11">
    <source>
        <dbReference type="Proteomes" id="UP000324974"/>
    </source>
</evidence>
<reference evidence="11" key="1">
    <citation type="submission" date="2019-08" db="EMBL/GenBank/DDBJ databases">
        <title>Limnoglobus roseus gen. nov., sp. nov., a novel freshwater planctomycete with a giant genome from the family Gemmataceae.</title>
        <authorList>
            <person name="Kulichevskaya I.S."/>
            <person name="Naumoff D.G."/>
            <person name="Miroshnikov K."/>
            <person name="Ivanova A."/>
            <person name="Philippov D.A."/>
            <person name="Hakobyan A."/>
            <person name="Rijpstra I.C."/>
            <person name="Sinninghe Damste J.S."/>
            <person name="Liesack W."/>
            <person name="Dedysh S.N."/>
        </authorList>
    </citation>
    <scope>NUCLEOTIDE SEQUENCE [LARGE SCALE GENOMIC DNA]</scope>
    <source>
        <strain evidence="11">PX52</strain>
    </source>
</reference>
<keyword evidence="11" id="KW-1185">Reference proteome</keyword>
<dbReference type="KEGG" id="lrs:PX52LOC_04512"/>